<feature type="signal peptide" evidence="8">
    <location>
        <begin position="1"/>
        <end position="22"/>
    </location>
</feature>
<dbReference type="AlphaFoldDB" id="A0AAD3HK21"/>
<feature type="region of interest" description="Disordered" evidence="7">
    <location>
        <begin position="707"/>
        <end position="730"/>
    </location>
</feature>
<evidence type="ECO:0000256" key="4">
    <source>
        <dbReference type="ARBA" id="ARBA00022840"/>
    </source>
</evidence>
<dbReference type="GO" id="GO:0004485">
    <property type="term" value="F:methylcrotonoyl-CoA carboxylase activity"/>
    <property type="evidence" value="ECO:0007669"/>
    <property type="project" value="TreeGrafter"/>
</dbReference>
<dbReference type="SUPFAM" id="SSF56059">
    <property type="entry name" value="Glutathione synthetase ATP-binding domain-like"/>
    <property type="match status" value="1"/>
</dbReference>
<organism evidence="12 13">
    <name type="scientific">Astrephomene gubernaculifera</name>
    <dbReference type="NCBI Taxonomy" id="47775"/>
    <lineage>
        <taxon>Eukaryota</taxon>
        <taxon>Viridiplantae</taxon>
        <taxon>Chlorophyta</taxon>
        <taxon>core chlorophytes</taxon>
        <taxon>Chlorophyceae</taxon>
        <taxon>CS clade</taxon>
        <taxon>Chlamydomonadales</taxon>
        <taxon>Astrephomenaceae</taxon>
        <taxon>Astrephomene</taxon>
    </lineage>
</organism>
<feature type="domain" description="ATP-grasp" evidence="10">
    <location>
        <begin position="181"/>
        <end position="400"/>
    </location>
</feature>
<evidence type="ECO:0000259" key="11">
    <source>
        <dbReference type="PROSITE" id="PS50979"/>
    </source>
</evidence>
<accession>A0AAD3HK21</accession>
<dbReference type="InterPro" id="IPR011764">
    <property type="entry name" value="Biotin_carboxylation_dom"/>
</dbReference>
<dbReference type="GO" id="GO:0005524">
    <property type="term" value="F:ATP binding"/>
    <property type="evidence" value="ECO:0007669"/>
    <property type="project" value="UniProtKB-UniRule"/>
</dbReference>
<dbReference type="Pfam" id="PF02786">
    <property type="entry name" value="CPSase_L_D2"/>
    <property type="match status" value="2"/>
</dbReference>
<feature type="domain" description="Lipoyl-binding" evidence="9">
    <location>
        <begin position="806"/>
        <end position="885"/>
    </location>
</feature>
<dbReference type="InterPro" id="IPR005482">
    <property type="entry name" value="Biotin_COase_C"/>
</dbReference>
<evidence type="ECO:0000256" key="5">
    <source>
        <dbReference type="ARBA" id="ARBA00023267"/>
    </source>
</evidence>
<dbReference type="InterPro" id="IPR005481">
    <property type="entry name" value="BC-like_N"/>
</dbReference>
<evidence type="ECO:0000256" key="2">
    <source>
        <dbReference type="ARBA" id="ARBA00022598"/>
    </source>
</evidence>
<dbReference type="InterPro" id="IPR005479">
    <property type="entry name" value="CPAse_ATP-bd"/>
</dbReference>
<name>A0AAD3HK21_9CHLO</name>
<dbReference type="FunFam" id="3.30.470.20:FF:000028">
    <property type="entry name" value="Methylcrotonoyl-CoA carboxylase subunit alpha, mitochondrial"/>
    <property type="match status" value="1"/>
</dbReference>
<dbReference type="InterPro" id="IPR050856">
    <property type="entry name" value="Biotin_carboxylase_complex"/>
</dbReference>
<evidence type="ECO:0000256" key="8">
    <source>
        <dbReference type="SAM" id="SignalP"/>
    </source>
</evidence>
<dbReference type="Pfam" id="PF02785">
    <property type="entry name" value="Biotin_carb_C"/>
    <property type="match status" value="1"/>
</dbReference>
<dbReference type="SUPFAM" id="SSF52440">
    <property type="entry name" value="PreATP-grasp domain"/>
    <property type="match status" value="1"/>
</dbReference>
<dbReference type="GO" id="GO:0046872">
    <property type="term" value="F:metal ion binding"/>
    <property type="evidence" value="ECO:0007669"/>
    <property type="project" value="InterPro"/>
</dbReference>
<keyword evidence="2" id="KW-0436">Ligase</keyword>
<proteinExistence type="predicted"/>
<comment type="cofactor">
    <cofactor evidence="1">
        <name>biotin</name>
        <dbReference type="ChEBI" id="CHEBI:57586"/>
    </cofactor>
</comment>
<dbReference type="PANTHER" id="PTHR18866:SF33">
    <property type="entry name" value="METHYLCROTONOYL-COA CARBOXYLASE SUBUNIT ALPHA, MITOCHONDRIAL-RELATED"/>
    <property type="match status" value="1"/>
</dbReference>
<keyword evidence="8" id="KW-0732">Signal</keyword>
<dbReference type="PROSITE" id="PS00188">
    <property type="entry name" value="BIOTIN"/>
    <property type="match status" value="1"/>
</dbReference>
<protein>
    <submittedName>
        <fullName evidence="12">Uncharacterized protein</fullName>
    </submittedName>
</protein>
<dbReference type="PROSITE" id="PS00867">
    <property type="entry name" value="CPSASE_2"/>
    <property type="match status" value="1"/>
</dbReference>
<dbReference type="PROSITE" id="PS50979">
    <property type="entry name" value="BC"/>
    <property type="match status" value="1"/>
</dbReference>
<dbReference type="FunFam" id="3.40.50.20:FF:000010">
    <property type="entry name" value="Propionyl-CoA carboxylase subunit alpha"/>
    <property type="match status" value="1"/>
</dbReference>
<evidence type="ECO:0000256" key="1">
    <source>
        <dbReference type="ARBA" id="ARBA00001953"/>
    </source>
</evidence>
<dbReference type="PANTHER" id="PTHR18866">
    <property type="entry name" value="CARBOXYLASE:PYRUVATE/ACETYL-COA/PROPIONYL-COA CARBOXYLASE"/>
    <property type="match status" value="1"/>
</dbReference>
<dbReference type="InterPro" id="IPR011761">
    <property type="entry name" value="ATP-grasp"/>
</dbReference>
<dbReference type="FunFam" id="2.40.50.100:FF:000003">
    <property type="entry name" value="Acetyl-CoA carboxylase biotin carboxyl carrier protein"/>
    <property type="match status" value="1"/>
</dbReference>
<evidence type="ECO:0000259" key="10">
    <source>
        <dbReference type="PROSITE" id="PS50975"/>
    </source>
</evidence>
<dbReference type="SUPFAM" id="SSF51246">
    <property type="entry name" value="Rudiment single hybrid motif"/>
    <property type="match status" value="2"/>
</dbReference>
<dbReference type="Proteomes" id="UP001054857">
    <property type="component" value="Unassembled WGS sequence"/>
</dbReference>
<dbReference type="PROSITE" id="PS50975">
    <property type="entry name" value="ATP_GRASP"/>
    <property type="match status" value="1"/>
</dbReference>
<sequence length="893" mass="92426">MPSSQSAHWLLSLSLGYVKGSAQYYGLRSAGWSVAGARCCLAAVLTQAPHATMSTTASEPRKLKKLLVANRGEIACRVLTTARKMGIASVAVYSEADRLAKHVELADESYCIGGAAARDSYLRTDVILDIARRTGADAVHPGYGFLSENAAFAEACAAAGAVFVGPPASAIRSMGDKSAAKAIMQAAGVPVVPGYHGEDQSEERLVSEAHAVGFPLLVKAVSGGGGKGMKLAEGPGELLGAIRSARREALSSFSDDRLLLERYISRPRHVEVQVFADTHGNAVYLYDRDCSMQRRHQKVIEEAPAPGLSEQFHRHLGEAAVRAARAVGYVNAGTVEFIVDTDRLGQPQGGRAGGQEGGGGEEQEQAFYFMEMNTRLQVEHPVTEAITGQDLVSWQLAVAGGAPLPASQQEVAAAVARGGHAVEARIYAEDPRNGFLPGAGRVRRWRTPRGSTSFQLGGVRVDSGVREGDRVGTYYDPLIAKLVVHCPPPASGSSSEGGSEAGGREGAGSSSREAALRGLERALGEIQVSGLPTNIPFLRRLAAHPGLLSAAPAELNTAFIARHREELLRPQEVPGEVAALAAVARHLLTVRKQAAAEAAEGLTSRLGPWGAAAAVPLADGGPAGGGGAAGVSGFDSVRLWHKHRRTFAVRHPEGGEGAEMVASLTVLGGGDFEVQSKMQNTAAGPPPPPPAGAAAAMTMTVRCARLTTDDSGDDDVSSGDGRRGMSSSTNGHVLTAEVNGRRCTAHVMLYGSTDDEAEGGWGAPVTSSLDLWMAGEHYHFTWTEPTWSRKAGAAAAAAAAAGGGGSAAAGAAGGVRGAVVSPMPGRVVAVMVAEGDRVKAGDPLVALEAMKMEHAVAARRGGVVRQVAVAAGGQVGQGQLLVLLGEEEGEKII</sequence>
<keyword evidence="3 6" id="KW-0547">Nucleotide-binding</keyword>
<dbReference type="Pfam" id="PF00364">
    <property type="entry name" value="Biotin_lipoyl"/>
    <property type="match status" value="1"/>
</dbReference>
<dbReference type="EMBL" id="BMAR01000005">
    <property type="protein sequence ID" value="GFR43476.1"/>
    <property type="molecule type" value="Genomic_DNA"/>
</dbReference>
<dbReference type="PROSITE" id="PS50968">
    <property type="entry name" value="BIOTINYL_LIPOYL"/>
    <property type="match status" value="1"/>
</dbReference>
<dbReference type="CDD" id="cd06850">
    <property type="entry name" value="biotinyl_domain"/>
    <property type="match status" value="1"/>
</dbReference>
<keyword evidence="4 6" id="KW-0067">ATP-binding</keyword>
<dbReference type="SUPFAM" id="SSF51230">
    <property type="entry name" value="Single hybrid motif"/>
    <property type="match status" value="1"/>
</dbReference>
<gene>
    <name evidence="12" type="ORF">Agub_g4560</name>
</gene>
<evidence type="ECO:0000256" key="6">
    <source>
        <dbReference type="PROSITE-ProRule" id="PRU00409"/>
    </source>
</evidence>
<evidence type="ECO:0000256" key="3">
    <source>
        <dbReference type="ARBA" id="ARBA00022741"/>
    </source>
</evidence>
<dbReference type="InterPro" id="IPR001882">
    <property type="entry name" value="Biotin_BS"/>
</dbReference>
<dbReference type="Pfam" id="PF00289">
    <property type="entry name" value="Biotin_carb_N"/>
    <property type="match status" value="1"/>
</dbReference>
<evidence type="ECO:0000313" key="12">
    <source>
        <dbReference type="EMBL" id="GFR43476.1"/>
    </source>
</evidence>
<keyword evidence="5" id="KW-0092">Biotin</keyword>
<evidence type="ECO:0000313" key="13">
    <source>
        <dbReference type="Proteomes" id="UP001054857"/>
    </source>
</evidence>
<evidence type="ECO:0000259" key="9">
    <source>
        <dbReference type="PROSITE" id="PS50968"/>
    </source>
</evidence>
<dbReference type="GO" id="GO:0005739">
    <property type="term" value="C:mitochondrion"/>
    <property type="evidence" value="ECO:0007669"/>
    <property type="project" value="TreeGrafter"/>
</dbReference>
<evidence type="ECO:0000256" key="7">
    <source>
        <dbReference type="SAM" id="MobiDB-lite"/>
    </source>
</evidence>
<dbReference type="SMART" id="SM00878">
    <property type="entry name" value="Biotin_carb_C"/>
    <property type="match status" value="1"/>
</dbReference>
<dbReference type="InterPro" id="IPR011053">
    <property type="entry name" value="Single_hybrid_motif"/>
</dbReference>
<feature type="domain" description="Biotin carboxylation" evidence="11">
    <location>
        <begin position="62"/>
        <end position="565"/>
    </location>
</feature>
<dbReference type="Gene3D" id="3.30.470.20">
    <property type="entry name" value="ATP-grasp fold, B domain"/>
    <property type="match status" value="1"/>
</dbReference>
<keyword evidence="13" id="KW-1185">Reference proteome</keyword>
<dbReference type="Gene3D" id="2.40.50.100">
    <property type="match status" value="1"/>
</dbReference>
<feature type="chain" id="PRO_5042148160" evidence="8">
    <location>
        <begin position="23"/>
        <end position="893"/>
    </location>
</feature>
<feature type="region of interest" description="Disordered" evidence="7">
    <location>
        <begin position="489"/>
        <end position="513"/>
    </location>
</feature>
<reference evidence="12 13" key="1">
    <citation type="journal article" date="2021" name="Sci. Rep.">
        <title>Genome sequencing of the multicellular alga Astrephomene provides insights into convergent evolution of germ-soma differentiation.</title>
        <authorList>
            <person name="Yamashita S."/>
            <person name="Yamamoto K."/>
            <person name="Matsuzaki R."/>
            <person name="Suzuki S."/>
            <person name="Yamaguchi H."/>
            <person name="Hirooka S."/>
            <person name="Minakuchi Y."/>
            <person name="Miyagishima S."/>
            <person name="Kawachi M."/>
            <person name="Toyoda A."/>
            <person name="Nozaki H."/>
        </authorList>
    </citation>
    <scope>NUCLEOTIDE SEQUENCE [LARGE SCALE GENOMIC DNA]</scope>
    <source>
        <strain evidence="12 13">NIES-4017</strain>
    </source>
</reference>
<dbReference type="InterPro" id="IPR011054">
    <property type="entry name" value="Rudment_hybrid_motif"/>
</dbReference>
<comment type="caution">
    <text evidence="12">The sequence shown here is derived from an EMBL/GenBank/DDBJ whole genome shotgun (WGS) entry which is preliminary data.</text>
</comment>
<dbReference type="InterPro" id="IPR000089">
    <property type="entry name" value="Biotin_lipoyl"/>
</dbReference>
<dbReference type="InterPro" id="IPR016185">
    <property type="entry name" value="PreATP-grasp_dom_sf"/>
</dbReference>